<name>I3YX76_AEQSU</name>
<dbReference type="STRING" id="746697.Aeqsu_2132"/>
<evidence type="ECO:0000313" key="1">
    <source>
        <dbReference type="EMBL" id="AFL81594.1"/>
    </source>
</evidence>
<proteinExistence type="predicted"/>
<keyword evidence="2" id="KW-1185">Reference proteome</keyword>
<protein>
    <submittedName>
        <fullName evidence="1">Uncharacterized protein</fullName>
    </submittedName>
</protein>
<gene>
    <name evidence="1" type="ordered locus">Aeqsu_2132</name>
</gene>
<organism evidence="1 2">
    <name type="scientific">Aequorivita sublithincola (strain DSM 14238 / LMG 21431 / ACAM 643 / 9-3)</name>
    <dbReference type="NCBI Taxonomy" id="746697"/>
    <lineage>
        <taxon>Bacteria</taxon>
        <taxon>Pseudomonadati</taxon>
        <taxon>Bacteroidota</taxon>
        <taxon>Flavobacteriia</taxon>
        <taxon>Flavobacteriales</taxon>
        <taxon>Flavobacteriaceae</taxon>
        <taxon>Aequorivita</taxon>
    </lineage>
</organism>
<dbReference type="Proteomes" id="UP000006049">
    <property type="component" value="Chromosome"/>
</dbReference>
<evidence type="ECO:0000313" key="2">
    <source>
        <dbReference type="Proteomes" id="UP000006049"/>
    </source>
</evidence>
<dbReference type="EMBL" id="CP003280">
    <property type="protein sequence ID" value="AFL81594.1"/>
    <property type="molecule type" value="Genomic_DNA"/>
</dbReference>
<dbReference type="AlphaFoldDB" id="I3YX76"/>
<dbReference type="RefSeq" id="WP_014782847.1">
    <property type="nucleotide sequence ID" value="NC_018013.1"/>
</dbReference>
<dbReference type="KEGG" id="asl:Aeqsu_2132"/>
<sequence>MNYLKYKKNYPLTITNYLAWIGNIKSESSNSFLSFLEYFYDTNCNIGVADEYYEILTIEKEEFTIILKNSNLNFNYNEYGIVFNLSDHLDDALKSVEYILSKNYKYE</sequence>
<accession>I3YX76</accession>
<dbReference type="HOGENOM" id="CLU_2204456_0_0_10"/>
<reference evidence="1 2" key="1">
    <citation type="submission" date="2012-06" db="EMBL/GenBank/DDBJ databases">
        <title>The complete genome of Aequorivita sublithincola DSM 14238.</title>
        <authorList>
            <consortium name="US DOE Joint Genome Institute (JGI-PGF)"/>
            <person name="Lucas S."/>
            <person name="Copeland A."/>
            <person name="Lapidus A."/>
            <person name="Goodwin L."/>
            <person name="Pitluck S."/>
            <person name="Peters L."/>
            <person name="Munk A.C.C."/>
            <person name="Kyrpides N."/>
            <person name="Mavromatis K."/>
            <person name="Pagani I."/>
            <person name="Ivanova N."/>
            <person name="Ovchinnikova G."/>
            <person name="Zeytun A."/>
            <person name="Detter J.C."/>
            <person name="Han C."/>
            <person name="Land M."/>
            <person name="Hauser L."/>
            <person name="Markowitz V."/>
            <person name="Cheng J.-F."/>
            <person name="Hugenholtz P."/>
            <person name="Woyke T."/>
            <person name="Wu D."/>
            <person name="Tindall B."/>
            <person name="Faehnrich R."/>
            <person name="Brambilla E."/>
            <person name="Klenk H.-P."/>
            <person name="Eisen J.A."/>
        </authorList>
    </citation>
    <scope>NUCLEOTIDE SEQUENCE [LARGE SCALE GENOMIC DNA]</scope>
    <source>
        <strain evidence="2">DSM 14238 / LMG 21431 / ACAM 643 / 9-3</strain>
    </source>
</reference>